<evidence type="ECO:0000259" key="8">
    <source>
        <dbReference type="PROSITE" id="PS50928"/>
    </source>
</evidence>
<accession>A0ABQ6K5P4</accession>
<reference evidence="10" key="1">
    <citation type="journal article" date="2019" name="Int. J. Syst. Evol. Microbiol.">
        <title>The Global Catalogue of Microorganisms (GCM) 10K type strain sequencing project: providing services to taxonomists for standard genome sequencing and annotation.</title>
        <authorList>
            <consortium name="The Broad Institute Genomics Platform"/>
            <consortium name="The Broad Institute Genome Sequencing Center for Infectious Disease"/>
            <person name="Wu L."/>
            <person name="Ma J."/>
        </authorList>
    </citation>
    <scope>NUCLEOTIDE SEQUENCE [LARGE SCALE GENOMIC DNA]</scope>
    <source>
        <strain evidence="10">NBRC 108894</strain>
    </source>
</reference>
<evidence type="ECO:0000256" key="2">
    <source>
        <dbReference type="ARBA" id="ARBA00022448"/>
    </source>
</evidence>
<keyword evidence="10" id="KW-1185">Reference proteome</keyword>
<proteinExistence type="inferred from homology"/>
<feature type="transmembrane region" description="Helical" evidence="7">
    <location>
        <begin position="123"/>
        <end position="147"/>
    </location>
</feature>
<evidence type="ECO:0000256" key="1">
    <source>
        <dbReference type="ARBA" id="ARBA00004651"/>
    </source>
</evidence>
<protein>
    <submittedName>
        <fullName evidence="9">ABC transporter permease</fullName>
    </submittedName>
</protein>
<dbReference type="Proteomes" id="UP001157034">
    <property type="component" value="Unassembled WGS sequence"/>
</dbReference>
<evidence type="ECO:0000256" key="5">
    <source>
        <dbReference type="ARBA" id="ARBA00022989"/>
    </source>
</evidence>
<comment type="subcellular location">
    <subcellularLocation>
        <location evidence="1 7">Cell membrane</location>
        <topology evidence="1 7">Multi-pass membrane protein</topology>
    </subcellularLocation>
</comment>
<comment type="similarity">
    <text evidence="7">Belongs to the binding-protein-dependent transport system permease family.</text>
</comment>
<keyword evidence="5 7" id="KW-1133">Transmembrane helix</keyword>
<keyword evidence="3" id="KW-1003">Cell membrane</keyword>
<dbReference type="SUPFAM" id="SSF161098">
    <property type="entry name" value="MetI-like"/>
    <property type="match status" value="1"/>
</dbReference>
<name>A0ABQ6K5P4_9MICO</name>
<evidence type="ECO:0000313" key="10">
    <source>
        <dbReference type="Proteomes" id="UP001157034"/>
    </source>
</evidence>
<gene>
    <name evidence="9" type="ORF">GCM10025881_27640</name>
</gene>
<dbReference type="CDD" id="cd06261">
    <property type="entry name" value="TM_PBP2"/>
    <property type="match status" value="1"/>
</dbReference>
<evidence type="ECO:0000256" key="6">
    <source>
        <dbReference type="ARBA" id="ARBA00023136"/>
    </source>
</evidence>
<dbReference type="PANTHER" id="PTHR43744:SF12">
    <property type="entry name" value="ABC TRANSPORTER PERMEASE PROTEIN MG189-RELATED"/>
    <property type="match status" value="1"/>
</dbReference>
<feature type="transmembrane region" description="Helical" evidence="7">
    <location>
        <begin position="15"/>
        <end position="37"/>
    </location>
</feature>
<keyword evidence="4 7" id="KW-0812">Transmembrane</keyword>
<feature type="transmembrane region" description="Helical" evidence="7">
    <location>
        <begin position="180"/>
        <end position="201"/>
    </location>
</feature>
<dbReference type="InterPro" id="IPR000515">
    <property type="entry name" value="MetI-like"/>
</dbReference>
<feature type="domain" description="ABC transmembrane type-1" evidence="8">
    <location>
        <begin position="11"/>
        <end position="201"/>
    </location>
</feature>
<dbReference type="Gene3D" id="1.10.3720.10">
    <property type="entry name" value="MetI-like"/>
    <property type="match status" value="1"/>
</dbReference>
<evidence type="ECO:0000256" key="3">
    <source>
        <dbReference type="ARBA" id="ARBA00022475"/>
    </source>
</evidence>
<evidence type="ECO:0000256" key="7">
    <source>
        <dbReference type="RuleBase" id="RU363032"/>
    </source>
</evidence>
<keyword evidence="6 7" id="KW-0472">Membrane</keyword>
<dbReference type="Pfam" id="PF00528">
    <property type="entry name" value="BPD_transp_1"/>
    <property type="match status" value="1"/>
</dbReference>
<dbReference type="EMBL" id="BSVB01000001">
    <property type="protein sequence ID" value="GMA95940.1"/>
    <property type="molecule type" value="Genomic_DNA"/>
</dbReference>
<organism evidence="9 10">
    <name type="scientific">Pseudolysinimonas kribbensis</name>
    <dbReference type="NCBI Taxonomy" id="433641"/>
    <lineage>
        <taxon>Bacteria</taxon>
        <taxon>Bacillati</taxon>
        <taxon>Actinomycetota</taxon>
        <taxon>Actinomycetes</taxon>
        <taxon>Micrococcales</taxon>
        <taxon>Microbacteriaceae</taxon>
        <taxon>Pseudolysinimonas</taxon>
    </lineage>
</organism>
<dbReference type="RefSeq" id="WP_284254616.1">
    <property type="nucleotide sequence ID" value="NZ_BSVB01000001.1"/>
</dbReference>
<sequence>MLSEGDFLLNYRNSVIVTVATIVLTVVLGTLAAWALVEYQVRISALLTGFFFVGIMVPIRLGTVPLLKTMIAWHLVDTLVALVLVYTAMQLPLAIALMTTYFRSVPVELKEAARMDGARELRVLGIAIPIVRPGIAAVASVTMLPVWNDLWFPLILAPAPQNQTVTLGVQQFVGQFQSNYPALLASLTLGAVPLIVLFAVFSRQFIQGLSAGYGK</sequence>
<feature type="transmembrane region" description="Helical" evidence="7">
    <location>
        <begin position="44"/>
        <end position="67"/>
    </location>
</feature>
<dbReference type="InterPro" id="IPR035906">
    <property type="entry name" value="MetI-like_sf"/>
</dbReference>
<feature type="transmembrane region" description="Helical" evidence="7">
    <location>
        <begin position="79"/>
        <end position="102"/>
    </location>
</feature>
<dbReference type="PANTHER" id="PTHR43744">
    <property type="entry name" value="ABC TRANSPORTER PERMEASE PROTEIN MG189-RELATED-RELATED"/>
    <property type="match status" value="1"/>
</dbReference>
<evidence type="ECO:0000256" key="4">
    <source>
        <dbReference type="ARBA" id="ARBA00022692"/>
    </source>
</evidence>
<comment type="caution">
    <text evidence="9">The sequence shown here is derived from an EMBL/GenBank/DDBJ whole genome shotgun (WGS) entry which is preliminary data.</text>
</comment>
<evidence type="ECO:0000313" key="9">
    <source>
        <dbReference type="EMBL" id="GMA95940.1"/>
    </source>
</evidence>
<dbReference type="PROSITE" id="PS50928">
    <property type="entry name" value="ABC_TM1"/>
    <property type="match status" value="1"/>
</dbReference>
<keyword evidence="2 7" id="KW-0813">Transport</keyword>